<feature type="domain" description="PAC" evidence="12">
    <location>
        <begin position="584"/>
        <end position="634"/>
    </location>
</feature>
<feature type="transmembrane region" description="Helical" evidence="10">
    <location>
        <begin position="599"/>
        <end position="617"/>
    </location>
</feature>
<dbReference type="GO" id="GO:0005524">
    <property type="term" value="F:ATP binding"/>
    <property type="evidence" value="ECO:0007669"/>
    <property type="project" value="UniProtKB-KW"/>
</dbReference>
<keyword evidence="6 13" id="KW-0418">Kinase</keyword>
<dbReference type="STRING" id="80876.SAMN05421779_11048"/>
<dbReference type="SUPFAM" id="SSF47384">
    <property type="entry name" value="Homodimeric domain of signal transducing histidine kinase"/>
    <property type="match status" value="1"/>
</dbReference>
<dbReference type="SMART" id="SM00388">
    <property type="entry name" value="HisKA"/>
    <property type="match status" value="1"/>
</dbReference>
<dbReference type="PRINTS" id="PR00344">
    <property type="entry name" value="BCTRLSENSOR"/>
</dbReference>
<dbReference type="GO" id="GO:0007234">
    <property type="term" value="P:osmosensory signaling via phosphorelay pathway"/>
    <property type="evidence" value="ECO:0007669"/>
    <property type="project" value="TreeGrafter"/>
</dbReference>
<keyword evidence="9" id="KW-0175">Coiled coil</keyword>
<keyword evidence="7" id="KW-0067">ATP-binding</keyword>
<feature type="transmembrane region" description="Helical" evidence="10">
    <location>
        <begin position="411"/>
        <end position="430"/>
    </location>
</feature>
<evidence type="ECO:0000256" key="7">
    <source>
        <dbReference type="ARBA" id="ARBA00022840"/>
    </source>
</evidence>
<dbReference type="EC" id="2.7.13.3" evidence="2"/>
<dbReference type="Pfam" id="PF07696">
    <property type="entry name" value="7TMR-DISMED2"/>
    <property type="match status" value="1"/>
</dbReference>
<dbReference type="InterPro" id="IPR000700">
    <property type="entry name" value="PAS-assoc_C"/>
</dbReference>
<feature type="transmembrane region" description="Helical" evidence="10">
    <location>
        <begin position="323"/>
        <end position="345"/>
    </location>
</feature>
<dbReference type="InterPro" id="IPR011623">
    <property type="entry name" value="7TMR_DISM_rcpt_extracell_dom1"/>
</dbReference>
<dbReference type="SUPFAM" id="SSF55874">
    <property type="entry name" value="ATPase domain of HSP90 chaperone/DNA topoisomerase II/histidine kinase"/>
    <property type="match status" value="1"/>
</dbReference>
<keyword evidence="10" id="KW-1133">Transmembrane helix</keyword>
<dbReference type="Pfam" id="PF07695">
    <property type="entry name" value="7TMR-DISM_7TM"/>
    <property type="match status" value="1"/>
</dbReference>
<dbReference type="Gene3D" id="3.30.450.20">
    <property type="entry name" value="PAS domain"/>
    <property type="match status" value="1"/>
</dbReference>
<dbReference type="InterPro" id="IPR011622">
    <property type="entry name" value="7TMR_DISM_rcpt_extracell_dom2"/>
</dbReference>
<feature type="transmembrane region" description="Helical" evidence="10">
    <location>
        <begin position="297"/>
        <end position="317"/>
    </location>
</feature>
<feature type="transmembrane region" description="Helical" evidence="10">
    <location>
        <begin position="261"/>
        <end position="285"/>
    </location>
</feature>
<evidence type="ECO:0000259" key="11">
    <source>
        <dbReference type="PROSITE" id="PS50109"/>
    </source>
</evidence>
<dbReference type="Pfam" id="PF02518">
    <property type="entry name" value="HATPase_c"/>
    <property type="match status" value="1"/>
</dbReference>
<evidence type="ECO:0000256" key="3">
    <source>
        <dbReference type="ARBA" id="ARBA00022553"/>
    </source>
</evidence>
<evidence type="ECO:0000259" key="12">
    <source>
        <dbReference type="PROSITE" id="PS50113"/>
    </source>
</evidence>
<dbReference type="Gene3D" id="3.30.565.10">
    <property type="entry name" value="Histidine kinase-like ATPase, C-terminal domain"/>
    <property type="match status" value="1"/>
</dbReference>
<dbReference type="GO" id="GO:0030295">
    <property type="term" value="F:protein kinase activator activity"/>
    <property type="evidence" value="ECO:0007669"/>
    <property type="project" value="TreeGrafter"/>
</dbReference>
<dbReference type="GO" id="GO:0000156">
    <property type="term" value="F:phosphorelay response regulator activity"/>
    <property type="evidence" value="ECO:0007669"/>
    <property type="project" value="TreeGrafter"/>
</dbReference>
<accession>A0A1N7Q4G9</accession>
<dbReference type="Proteomes" id="UP000185678">
    <property type="component" value="Unassembled WGS sequence"/>
</dbReference>
<evidence type="ECO:0000256" key="2">
    <source>
        <dbReference type="ARBA" id="ARBA00012438"/>
    </source>
</evidence>
<dbReference type="PROSITE" id="PS50109">
    <property type="entry name" value="HIS_KIN"/>
    <property type="match status" value="1"/>
</dbReference>
<dbReference type="InterPro" id="IPR035965">
    <property type="entry name" value="PAS-like_dom_sf"/>
</dbReference>
<evidence type="ECO:0000256" key="5">
    <source>
        <dbReference type="ARBA" id="ARBA00022741"/>
    </source>
</evidence>
<organism evidence="13 14">
    <name type="scientific">Insolitispirillum peregrinum</name>
    <dbReference type="NCBI Taxonomy" id="80876"/>
    <lineage>
        <taxon>Bacteria</taxon>
        <taxon>Pseudomonadati</taxon>
        <taxon>Pseudomonadota</taxon>
        <taxon>Alphaproteobacteria</taxon>
        <taxon>Rhodospirillales</taxon>
        <taxon>Novispirillaceae</taxon>
        <taxon>Insolitispirillum</taxon>
    </lineage>
</organism>
<feature type="transmembrane region" description="Helical" evidence="10">
    <location>
        <begin position="357"/>
        <end position="377"/>
    </location>
</feature>
<dbReference type="SMART" id="SM00387">
    <property type="entry name" value="HATPase_c"/>
    <property type="match status" value="1"/>
</dbReference>
<evidence type="ECO:0000256" key="9">
    <source>
        <dbReference type="SAM" id="Coils"/>
    </source>
</evidence>
<proteinExistence type="predicted"/>
<evidence type="ECO:0000256" key="8">
    <source>
        <dbReference type="ARBA" id="ARBA00023012"/>
    </source>
</evidence>
<feature type="transmembrane region" description="Helical" evidence="10">
    <location>
        <begin position="383"/>
        <end position="404"/>
    </location>
</feature>
<dbReference type="Gene3D" id="1.10.287.130">
    <property type="match status" value="1"/>
</dbReference>
<feature type="transmembrane region" description="Helical" evidence="10">
    <location>
        <begin position="77"/>
        <end position="100"/>
    </location>
</feature>
<reference evidence="13 14" key="1">
    <citation type="submission" date="2017-01" db="EMBL/GenBank/DDBJ databases">
        <authorList>
            <person name="Mah S.A."/>
            <person name="Swanson W.J."/>
            <person name="Moy G.W."/>
            <person name="Vacquier V.D."/>
        </authorList>
    </citation>
    <scope>NUCLEOTIDE SEQUENCE [LARGE SCALE GENOMIC DNA]</scope>
    <source>
        <strain evidence="13 14">DSM 11589</strain>
    </source>
</reference>
<dbReference type="InterPro" id="IPR036890">
    <property type="entry name" value="HATPase_C_sf"/>
</dbReference>
<keyword evidence="10" id="KW-0472">Membrane</keyword>
<evidence type="ECO:0000313" key="14">
    <source>
        <dbReference type="Proteomes" id="UP000185678"/>
    </source>
</evidence>
<keyword evidence="3" id="KW-0597">Phosphoprotein</keyword>
<dbReference type="InterPro" id="IPR004358">
    <property type="entry name" value="Sig_transdc_His_kin-like_C"/>
</dbReference>
<dbReference type="InterPro" id="IPR050351">
    <property type="entry name" value="BphY/WalK/GraS-like"/>
</dbReference>
<dbReference type="CDD" id="cd00082">
    <property type="entry name" value="HisKA"/>
    <property type="match status" value="1"/>
</dbReference>
<dbReference type="GO" id="GO:0000155">
    <property type="term" value="F:phosphorelay sensor kinase activity"/>
    <property type="evidence" value="ECO:0007669"/>
    <property type="project" value="InterPro"/>
</dbReference>
<evidence type="ECO:0000313" key="13">
    <source>
        <dbReference type="EMBL" id="SIT17744.1"/>
    </source>
</evidence>
<keyword evidence="5" id="KW-0547">Nucleotide-binding</keyword>
<dbReference type="InterPro" id="IPR003661">
    <property type="entry name" value="HisK_dim/P_dom"/>
</dbReference>
<evidence type="ECO:0000256" key="10">
    <source>
        <dbReference type="SAM" id="Phobius"/>
    </source>
</evidence>
<dbReference type="Gene3D" id="2.60.40.2380">
    <property type="match status" value="1"/>
</dbReference>
<dbReference type="Pfam" id="PF00512">
    <property type="entry name" value="HisKA"/>
    <property type="match status" value="1"/>
</dbReference>
<evidence type="ECO:0000256" key="1">
    <source>
        <dbReference type="ARBA" id="ARBA00000085"/>
    </source>
</evidence>
<dbReference type="InterPro" id="IPR003594">
    <property type="entry name" value="HATPase_dom"/>
</dbReference>
<feature type="domain" description="Histidine kinase" evidence="11">
    <location>
        <begin position="659"/>
        <end position="873"/>
    </location>
</feature>
<protein>
    <recommendedName>
        <fullName evidence="2">histidine kinase</fullName>
        <ecNumber evidence="2">2.7.13.3</ecNumber>
    </recommendedName>
</protein>
<keyword evidence="10" id="KW-0812">Transmembrane</keyword>
<dbReference type="EMBL" id="FTOA01000010">
    <property type="protein sequence ID" value="SIT17744.1"/>
    <property type="molecule type" value="Genomic_DNA"/>
</dbReference>
<keyword evidence="8" id="KW-0902">Two-component regulatory system</keyword>
<keyword evidence="4" id="KW-0808">Transferase</keyword>
<dbReference type="AlphaFoldDB" id="A0A1N7Q4G9"/>
<gene>
    <name evidence="13" type="ORF">SAMN05421779_11048</name>
</gene>
<feature type="transmembrane region" description="Helical" evidence="10">
    <location>
        <begin position="442"/>
        <end position="462"/>
    </location>
</feature>
<sequence>MCKLLYNALSVEGGIWFLGGICALGYGPVNQCRFLLNRPCLCPHPVAVRATGGGGSPIKMMTAAKGFHRDMQKNGFLFLKALLGAFLPILLVVVTGPVWAGTLVLRDDLPSLSLNGGLSVYEDKTTTATIDDVQKISQKGGFTDLATGYAGGYRTSHIWLRFTVQSESRQPDWILAMGLPFLNYVTLYAPRGDGTFQISRQGEMIPVEQRDLIVRGPAFRIHLDPGEQKTFFVEVHSKGTIAIDGTLWQKEEFSVFERRDIFIIAAFSSLSLYVLLFSVLNFFNVRNRANFSFFSQFFTTFYINLYTSGILSLYVFSDMTWPIFVVPFFNGMQLTTNIMLVNYLLRLPVHCPRLGKVCWGLAVLGFVMGVVGTLWGNHITTPALNLLLVLLIFLVSALAVWLVVARGELGAIIFLVAFAISLVAAVPILMRNVGLLPPDTVLPYSAHFVTLCHAMVVGFGLIQQARQTERERLSAQRRLLEESQRSERDLEERIAQRTRALASEIQERRQIEDRLRDSERQVRAVLDAASFPMMVMEHRTARPLFINGPAEQVFSGELSLQIFCDHPEIAATLQQEMIGQLPFFDREIQLVRKAGGDRWLMVSAVFLRYGGLTAVLFCLNDISQRKELEHSLLGAREQAEHALETERRARREQRNFLAMVSHEFRVPLAIVETATQVLGLTLPPQAADCQGELAKVQRAVARMTDLIETCLADDWLESTSMSLRLETLDLVWLVQDVCEEFAILVDAERMRLHLPEAALLRGDATLLRVVVSNLVDNALKYSPAELPIDVRMSVGSQRVVLEVCDLGKGIAVEEREQIFDKFFRSPSVGRVGGAGLGLYVVRRIVMHHGGTIACVPGPTGWGTVFRVELPLGTP</sequence>
<name>A0A1N7Q4G9_9PROT</name>
<dbReference type="CDD" id="cd00075">
    <property type="entry name" value="HATPase"/>
    <property type="match status" value="1"/>
</dbReference>
<dbReference type="PANTHER" id="PTHR42878:SF7">
    <property type="entry name" value="SENSOR HISTIDINE KINASE GLRK"/>
    <property type="match status" value="1"/>
</dbReference>
<evidence type="ECO:0000256" key="4">
    <source>
        <dbReference type="ARBA" id="ARBA00022679"/>
    </source>
</evidence>
<comment type="catalytic activity">
    <reaction evidence="1">
        <text>ATP + protein L-histidine = ADP + protein N-phospho-L-histidine.</text>
        <dbReference type="EC" id="2.7.13.3"/>
    </reaction>
</comment>
<dbReference type="PROSITE" id="PS50113">
    <property type="entry name" value="PAC"/>
    <property type="match status" value="1"/>
</dbReference>
<evidence type="ECO:0000256" key="6">
    <source>
        <dbReference type="ARBA" id="ARBA00022777"/>
    </source>
</evidence>
<dbReference type="SUPFAM" id="SSF55785">
    <property type="entry name" value="PYP-like sensor domain (PAS domain)"/>
    <property type="match status" value="1"/>
</dbReference>
<dbReference type="InterPro" id="IPR005467">
    <property type="entry name" value="His_kinase_dom"/>
</dbReference>
<dbReference type="InterPro" id="IPR036097">
    <property type="entry name" value="HisK_dim/P_sf"/>
</dbReference>
<feature type="coiled-coil region" evidence="9">
    <location>
        <begin position="465"/>
        <end position="528"/>
    </location>
</feature>
<dbReference type="PANTHER" id="PTHR42878">
    <property type="entry name" value="TWO-COMPONENT HISTIDINE KINASE"/>
    <property type="match status" value="1"/>
</dbReference>
<keyword evidence="14" id="KW-1185">Reference proteome</keyword>